<evidence type="ECO:0000256" key="4">
    <source>
        <dbReference type="ARBA" id="ARBA00023163"/>
    </source>
</evidence>
<comment type="caution">
    <text evidence="7">The sequence shown here is derived from an EMBL/GenBank/DDBJ whole genome shotgun (WGS) entry which is preliminary data.</text>
</comment>
<organism evidence="7 8">
    <name type="scientific">Mycolicibacterium sphagni</name>
    <dbReference type="NCBI Taxonomy" id="1786"/>
    <lineage>
        <taxon>Bacteria</taxon>
        <taxon>Bacillati</taxon>
        <taxon>Actinomycetota</taxon>
        <taxon>Actinomycetes</taxon>
        <taxon>Mycobacteriales</taxon>
        <taxon>Mycobacteriaceae</taxon>
        <taxon>Mycolicibacterium</taxon>
    </lineage>
</organism>
<dbReference type="PANTHER" id="PTHR30055">
    <property type="entry name" value="HTH-TYPE TRANSCRIPTIONAL REGULATOR RUTR"/>
    <property type="match status" value="1"/>
</dbReference>
<dbReference type="Gene3D" id="1.10.10.60">
    <property type="entry name" value="Homeodomain-like"/>
    <property type="match status" value="1"/>
</dbReference>
<evidence type="ECO:0000256" key="1">
    <source>
        <dbReference type="ARBA" id="ARBA00022491"/>
    </source>
</evidence>
<dbReference type="InterPro" id="IPR009057">
    <property type="entry name" value="Homeodomain-like_sf"/>
</dbReference>
<dbReference type="PANTHER" id="PTHR30055:SF234">
    <property type="entry name" value="HTH-TYPE TRANSCRIPTIONAL REGULATOR BETI"/>
    <property type="match status" value="1"/>
</dbReference>
<keyword evidence="4" id="KW-0804">Transcription</keyword>
<evidence type="ECO:0000256" key="3">
    <source>
        <dbReference type="ARBA" id="ARBA00023125"/>
    </source>
</evidence>
<reference evidence="7 8" key="1">
    <citation type="submission" date="2017-07" db="EMBL/GenBank/DDBJ databases">
        <title>The new phylogeny of genus Mycobacterium.</title>
        <authorList>
            <person name="Tortoli E."/>
            <person name="Trovato A."/>
            <person name="Cirillo D.M."/>
        </authorList>
    </citation>
    <scope>NUCLEOTIDE SEQUENCE [LARGE SCALE GENOMIC DNA]</scope>
    <source>
        <strain evidence="7 8">ATCC 33027</strain>
    </source>
</reference>
<dbReference type="RefSeq" id="WP_094482659.1">
    <property type="nucleotide sequence ID" value="NZ_JACKSC010000266.1"/>
</dbReference>
<dbReference type="AlphaFoldDB" id="A0A255DCA3"/>
<evidence type="ECO:0000313" key="8">
    <source>
        <dbReference type="Proteomes" id="UP000216063"/>
    </source>
</evidence>
<dbReference type="InterPro" id="IPR036271">
    <property type="entry name" value="Tet_transcr_reg_TetR-rel_C_sf"/>
</dbReference>
<dbReference type="GO" id="GO:0000976">
    <property type="term" value="F:transcription cis-regulatory region binding"/>
    <property type="evidence" value="ECO:0007669"/>
    <property type="project" value="TreeGrafter"/>
</dbReference>
<keyword evidence="8" id="KW-1185">Reference proteome</keyword>
<evidence type="ECO:0000259" key="6">
    <source>
        <dbReference type="Pfam" id="PF02909"/>
    </source>
</evidence>
<dbReference type="InterPro" id="IPR003012">
    <property type="entry name" value="Tet_transcr_reg_TetR"/>
</dbReference>
<dbReference type="SUPFAM" id="SSF48498">
    <property type="entry name" value="Tetracyclin repressor-like, C-terminal domain"/>
    <property type="match status" value="1"/>
</dbReference>
<dbReference type="EMBL" id="NOZR01000018">
    <property type="protein sequence ID" value="OYN77058.1"/>
    <property type="molecule type" value="Genomic_DNA"/>
</dbReference>
<proteinExistence type="predicted"/>
<dbReference type="InterPro" id="IPR050109">
    <property type="entry name" value="HTH-type_TetR-like_transc_reg"/>
</dbReference>
<protein>
    <recommendedName>
        <fullName evidence="6">Tetracycline repressor TetR C-terminal domain-containing protein</fullName>
    </recommendedName>
</protein>
<dbReference type="Proteomes" id="UP000216063">
    <property type="component" value="Unassembled WGS sequence"/>
</dbReference>
<dbReference type="SUPFAM" id="SSF46689">
    <property type="entry name" value="Homeodomain-like"/>
    <property type="match status" value="1"/>
</dbReference>
<sequence length="228" mass="24717">MNGEDPHEGDEAASPHRRGRPARTSRDQIVTAALGVAPGGLTLQALADELGVDRKTLRYHVGDRETLLALMASEVFRAEFNRIPPPTNGDWRDALRWYAHAVRRAVITLGIHDRFPLEGAVGLAAMRQAELVLQTMVDSGFEIEQAGRGANTVVELAMSSARDTLLRQGQANHPQYGEAMAAMQADVSEFTMLGQVLVAMSAELNENKQFEFNLDVVLAGLAALTGKS</sequence>
<evidence type="ECO:0000256" key="5">
    <source>
        <dbReference type="SAM" id="MobiDB-lite"/>
    </source>
</evidence>
<feature type="domain" description="Tetracycline repressor TetR C-terminal" evidence="6">
    <location>
        <begin position="84"/>
        <end position="223"/>
    </location>
</feature>
<dbReference type="InterPro" id="IPR004111">
    <property type="entry name" value="Repressor_TetR_C"/>
</dbReference>
<feature type="region of interest" description="Disordered" evidence="5">
    <location>
        <begin position="1"/>
        <end position="25"/>
    </location>
</feature>
<name>A0A255DCA3_9MYCO</name>
<evidence type="ECO:0000313" key="7">
    <source>
        <dbReference type="EMBL" id="OYN77058.1"/>
    </source>
</evidence>
<dbReference type="GO" id="GO:0003700">
    <property type="term" value="F:DNA-binding transcription factor activity"/>
    <property type="evidence" value="ECO:0007669"/>
    <property type="project" value="TreeGrafter"/>
</dbReference>
<gene>
    <name evidence="7" type="ORF">CG716_19595</name>
</gene>
<dbReference type="Pfam" id="PF02909">
    <property type="entry name" value="TetR_C_1"/>
    <property type="match status" value="1"/>
</dbReference>
<dbReference type="Gene3D" id="1.10.357.10">
    <property type="entry name" value="Tetracycline Repressor, domain 2"/>
    <property type="match status" value="1"/>
</dbReference>
<accession>A0A255DCA3</accession>
<dbReference type="GO" id="GO:0046677">
    <property type="term" value="P:response to antibiotic"/>
    <property type="evidence" value="ECO:0007669"/>
    <property type="project" value="InterPro"/>
</dbReference>
<dbReference type="OrthoDB" id="3209904at2"/>
<evidence type="ECO:0000256" key="2">
    <source>
        <dbReference type="ARBA" id="ARBA00023015"/>
    </source>
</evidence>
<keyword evidence="1" id="KW-0678">Repressor</keyword>
<feature type="compositionally biased region" description="Basic and acidic residues" evidence="5">
    <location>
        <begin position="1"/>
        <end position="14"/>
    </location>
</feature>
<keyword evidence="2" id="KW-0805">Transcription regulation</keyword>
<dbReference type="PRINTS" id="PR00400">
    <property type="entry name" value="TETREPRESSOR"/>
</dbReference>
<keyword evidence="3" id="KW-0238">DNA-binding</keyword>
<dbReference type="GO" id="GO:0045892">
    <property type="term" value="P:negative regulation of DNA-templated transcription"/>
    <property type="evidence" value="ECO:0007669"/>
    <property type="project" value="InterPro"/>
</dbReference>